<name>A0A8T2UEZ2_CERRI</name>
<proteinExistence type="predicted"/>
<dbReference type="PANTHER" id="PTHR31636">
    <property type="entry name" value="OSJNBA0084A10.13 PROTEIN-RELATED"/>
    <property type="match status" value="1"/>
</dbReference>
<keyword evidence="1" id="KW-0805">Transcription regulation</keyword>
<dbReference type="AlphaFoldDB" id="A0A8T2UEZ2"/>
<reference evidence="4" key="1">
    <citation type="submission" date="2021-08" db="EMBL/GenBank/DDBJ databases">
        <title>WGS assembly of Ceratopteris richardii.</title>
        <authorList>
            <person name="Marchant D.B."/>
            <person name="Chen G."/>
            <person name="Jenkins J."/>
            <person name="Shu S."/>
            <person name="Leebens-Mack J."/>
            <person name="Grimwood J."/>
            <person name="Schmutz J."/>
            <person name="Soltis P."/>
            <person name="Soltis D."/>
            <person name="Chen Z.-H."/>
        </authorList>
    </citation>
    <scope>NUCLEOTIDE SEQUENCE</scope>
    <source>
        <strain evidence="4">Whitten #5841</strain>
        <tissue evidence="4">Leaf</tissue>
    </source>
</reference>
<evidence type="ECO:0000313" key="4">
    <source>
        <dbReference type="EMBL" id="KAH7434637.1"/>
    </source>
</evidence>
<dbReference type="InterPro" id="IPR005202">
    <property type="entry name" value="TF_GRAS"/>
</dbReference>
<dbReference type="PROSITE" id="PS50985">
    <property type="entry name" value="GRAS"/>
    <property type="match status" value="1"/>
</dbReference>
<protein>
    <recommendedName>
        <fullName evidence="6">Scarecrow-like protein 14</fullName>
    </recommendedName>
</protein>
<evidence type="ECO:0000256" key="2">
    <source>
        <dbReference type="ARBA" id="ARBA00023163"/>
    </source>
</evidence>
<feature type="compositionally biased region" description="Basic residues" evidence="3">
    <location>
        <begin position="238"/>
        <end position="247"/>
    </location>
</feature>
<dbReference type="OrthoDB" id="1878654at2759"/>
<accession>A0A8T2UEZ2</accession>
<dbReference type="Proteomes" id="UP000825935">
    <property type="component" value="Chromosome 6"/>
</dbReference>
<evidence type="ECO:0000313" key="5">
    <source>
        <dbReference type="Proteomes" id="UP000825935"/>
    </source>
</evidence>
<evidence type="ECO:0000256" key="1">
    <source>
        <dbReference type="ARBA" id="ARBA00023015"/>
    </source>
</evidence>
<dbReference type="EMBL" id="CM035411">
    <property type="protein sequence ID" value="KAH7434639.1"/>
    <property type="molecule type" value="Genomic_DNA"/>
</dbReference>
<sequence length="661" mass="74676">MDPNDPGHSQDIDNALSVVLKDIFNQTHTEIDANTDHGSHHYDPLSPLPVHYPLKDDPERFEPLPVHYSVKEEPEIFEPLADPALMFINDILLEEDGLVVNNDPSFSYFELVAYQAKASELAAIVNEDSPTLNLDVSSQETADASPSYPSSTEEVRLMYDINSVESETLNATYVPEYYRNNLLLCSLRGPQNQFALPDVTSMNCSYTGFSERRENDQSIVQERNEQVSCGADSGGSTHSRRQHKVSKKVNILKPRRDSAASRKKKKRNKEGTHEFVDINDLLLQCANAIGANNNKAAIEILTRVKQHASPHGNGAERLAYYFSEALDARLSGMGWSLYMGRVRQRPSSVEVLKATSKYMSTCPFAEASHYFINKTILNVAKNASVLHILELQLTGYPYPHLLKELASRPGGPPQVRLTGVGFPHYSMIPAQTDVVMDGLQKAGRYLSEYAAGLGVPFHYNAWAGPRDTLRMQDFVSPEREPGEVFVVISAYLLRYIMDDTLDPPPVRLKLLKMGRDINPDVYIQGIVTGSYSTPFFTRRFREALFHFESVYDMLDTFIERENTDRVVFESEILGKAILNIVACEGMDVVERVDKYKHWQALTEEVGFEQLPLDEEIKGKIRMTLERKHKEYTVAEDSQYLLMGWKGRMLHALSAWRASPPK</sequence>
<organism evidence="4 5">
    <name type="scientific">Ceratopteris richardii</name>
    <name type="common">Triangle waterfern</name>
    <dbReference type="NCBI Taxonomy" id="49495"/>
    <lineage>
        <taxon>Eukaryota</taxon>
        <taxon>Viridiplantae</taxon>
        <taxon>Streptophyta</taxon>
        <taxon>Embryophyta</taxon>
        <taxon>Tracheophyta</taxon>
        <taxon>Polypodiopsida</taxon>
        <taxon>Polypodiidae</taxon>
        <taxon>Polypodiales</taxon>
        <taxon>Pteridineae</taxon>
        <taxon>Pteridaceae</taxon>
        <taxon>Parkerioideae</taxon>
        <taxon>Ceratopteris</taxon>
    </lineage>
</organism>
<gene>
    <name evidence="4" type="ORF">KP509_06G027300</name>
</gene>
<evidence type="ECO:0008006" key="6">
    <source>
        <dbReference type="Google" id="ProtNLM"/>
    </source>
</evidence>
<comment type="caution">
    <text evidence="4">The sequence shown here is derived from an EMBL/GenBank/DDBJ whole genome shotgun (WGS) entry which is preliminary data.</text>
</comment>
<feature type="region of interest" description="Disordered" evidence="3">
    <location>
        <begin position="226"/>
        <end position="271"/>
    </location>
</feature>
<dbReference type="Pfam" id="PF03514">
    <property type="entry name" value="GRAS"/>
    <property type="match status" value="1"/>
</dbReference>
<keyword evidence="2" id="KW-0804">Transcription</keyword>
<dbReference type="EMBL" id="CM035411">
    <property type="protein sequence ID" value="KAH7434637.1"/>
    <property type="molecule type" value="Genomic_DNA"/>
</dbReference>
<keyword evidence="5" id="KW-1185">Reference proteome</keyword>
<evidence type="ECO:0000256" key="3">
    <source>
        <dbReference type="SAM" id="MobiDB-lite"/>
    </source>
</evidence>